<keyword evidence="3" id="KW-1185">Reference proteome</keyword>
<dbReference type="Pfam" id="PF12697">
    <property type="entry name" value="Abhydrolase_6"/>
    <property type="match status" value="1"/>
</dbReference>
<dbReference type="RefSeq" id="WP_185746026.1">
    <property type="nucleotide sequence ID" value="NZ_BAAAKX010000013.1"/>
</dbReference>
<dbReference type="InterPro" id="IPR050471">
    <property type="entry name" value="AB_hydrolase"/>
</dbReference>
<evidence type="ECO:0000313" key="3">
    <source>
        <dbReference type="Proteomes" id="UP000319514"/>
    </source>
</evidence>
<dbReference type="Gene3D" id="3.40.50.1820">
    <property type="entry name" value="alpha/beta hydrolase"/>
    <property type="match status" value="1"/>
</dbReference>
<organism evidence="2 3">
    <name type="scientific">Oryzihumus leptocrescens</name>
    <dbReference type="NCBI Taxonomy" id="297536"/>
    <lineage>
        <taxon>Bacteria</taxon>
        <taxon>Bacillati</taxon>
        <taxon>Actinomycetota</taxon>
        <taxon>Actinomycetes</taxon>
        <taxon>Micrococcales</taxon>
        <taxon>Intrasporangiaceae</taxon>
        <taxon>Oryzihumus</taxon>
    </lineage>
</organism>
<dbReference type="InterPro" id="IPR029058">
    <property type="entry name" value="AB_hydrolase_fold"/>
</dbReference>
<proteinExistence type="predicted"/>
<accession>A0A542ZGK8</accession>
<protein>
    <submittedName>
        <fullName evidence="2">Alpha-beta hydrolase superfamily lysophospholipase</fullName>
    </submittedName>
</protein>
<dbReference type="PANTHER" id="PTHR43433:SF5">
    <property type="entry name" value="AB HYDROLASE-1 DOMAIN-CONTAINING PROTEIN"/>
    <property type="match status" value="1"/>
</dbReference>
<keyword evidence="2" id="KW-0378">Hydrolase</keyword>
<dbReference type="PANTHER" id="PTHR43433">
    <property type="entry name" value="HYDROLASE, ALPHA/BETA FOLD FAMILY PROTEIN"/>
    <property type="match status" value="1"/>
</dbReference>
<reference evidence="2 3" key="1">
    <citation type="submission" date="2019-06" db="EMBL/GenBank/DDBJ databases">
        <title>Sequencing the genomes of 1000 actinobacteria strains.</title>
        <authorList>
            <person name="Klenk H.-P."/>
        </authorList>
    </citation>
    <scope>NUCLEOTIDE SEQUENCE [LARGE SCALE GENOMIC DNA]</scope>
    <source>
        <strain evidence="2 3">DSM 18082</strain>
    </source>
</reference>
<dbReference type="SUPFAM" id="SSF53474">
    <property type="entry name" value="alpha/beta-Hydrolases"/>
    <property type="match status" value="1"/>
</dbReference>
<name>A0A542ZGK8_9MICO</name>
<evidence type="ECO:0000259" key="1">
    <source>
        <dbReference type="Pfam" id="PF12697"/>
    </source>
</evidence>
<feature type="domain" description="AB hydrolase-1" evidence="1">
    <location>
        <begin position="19"/>
        <end position="251"/>
    </location>
</feature>
<dbReference type="EMBL" id="VFOQ01000001">
    <property type="protein sequence ID" value="TQL59455.1"/>
    <property type="molecule type" value="Genomic_DNA"/>
</dbReference>
<dbReference type="InterPro" id="IPR000073">
    <property type="entry name" value="AB_hydrolase_1"/>
</dbReference>
<comment type="caution">
    <text evidence="2">The sequence shown here is derived from an EMBL/GenBank/DDBJ whole genome shotgun (WGS) entry which is preliminary data.</text>
</comment>
<sequence>MTALARHELGLAAGPTLALFHGNGDSGLCWPGAARRWGTAYRVCGVDARGHGASPRFAAAEVDRAGEVFADDAERTLEDLAADGSPVVAVGHSLGAASLTAVLARRADLLAGAVLIDPPWDTPLVLGPRPEVGAERVGLIRGYQADPDAALAGLRERQPDWAPDECEAWVEAKMHLDLALMASGNGRPATPWPELVRDIRTPTLVLTGDDEGCLVGPATRELLSGCANPAVTVEVVAGADHYVRQTREAAFHAVVDPWLADRF</sequence>
<dbReference type="GO" id="GO:0016787">
    <property type="term" value="F:hydrolase activity"/>
    <property type="evidence" value="ECO:0007669"/>
    <property type="project" value="UniProtKB-KW"/>
</dbReference>
<evidence type="ECO:0000313" key="2">
    <source>
        <dbReference type="EMBL" id="TQL59455.1"/>
    </source>
</evidence>
<gene>
    <name evidence="2" type="ORF">FB474_0809</name>
</gene>
<dbReference type="Proteomes" id="UP000319514">
    <property type="component" value="Unassembled WGS sequence"/>
</dbReference>
<dbReference type="AlphaFoldDB" id="A0A542ZGK8"/>